<dbReference type="PROSITE" id="PS52050">
    <property type="entry name" value="WYL"/>
    <property type="match status" value="1"/>
</dbReference>
<dbReference type="PANTHER" id="PTHR34580:SF3">
    <property type="entry name" value="PROTEIN PAFB"/>
    <property type="match status" value="1"/>
</dbReference>
<dbReference type="InterPro" id="IPR036390">
    <property type="entry name" value="WH_DNA-bd_sf"/>
</dbReference>
<sequence length="249" mass="27633">MARTDRLMRLMDLLRRLPAPVTATRLAEETGVSLRQLYRDIATLRAGGALIDGEAGLGYTLTEDPALPPQSFSRLEIEALRLAVDALGRIGDPELTSAAHDALARIIATLPERQSRQALHAVMRSFDAGPDRVPPRVDLAVIRAACWDEMALEIDYTDLKGAATSRVIWPLGLSYSQNTLMLLAYCRLRMDFRIFHVNRIEALHQTGKSFRPHRVALVREYAATRRARFCDSDNQAATGLKIAVVGSQE</sequence>
<feature type="domain" description="WYL" evidence="2">
    <location>
        <begin position="139"/>
        <end position="203"/>
    </location>
</feature>
<reference evidence="3 4" key="1">
    <citation type="submission" date="2018-07" db="EMBL/GenBank/DDBJ databases">
        <authorList>
            <person name="Zhang Y."/>
            <person name="Wang L."/>
            <person name="Ma S."/>
        </authorList>
    </citation>
    <scope>NUCLEOTIDE SEQUENCE [LARGE SCALE GENOMIC DNA]</scope>
    <source>
        <strain evidence="3 4">4-2</strain>
    </source>
</reference>
<dbReference type="Proteomes" id="UP000273516">
    <property type="component" value="Unassembled WGS sequence"/>
</dbReference>
<gene>
    <name evidence="3" type="ORF">C9E81_10205</name>
</gene>
<keyword evidence="4" id="KW-1185">Reference proteome</keyword>
<protein>
    <submittedName>
        <fullName evidence="3">YafY family transcriptional regulator</fullName>
    </submittedName>
</protein>
<evidence type="ECO:0000259" key="1">
    <source>
        <dbReference type="Pfam" id="PF08279"/>
    </source>
</evidence>
<feature type="domain" description="Helix-turn-helix type 11" evidence="1">
    <location>
        <begin position="6"/>
        <end position="59"/>
    </location>
</feature>
<name>A0A3M0ME09_9RHOB</name>
<comment type="caution">
    <text evidence="3">The sequence shown here is derived from an EMBL/GenBank/DDBJ whole genome shotgun (WGS) entry which is preliminary data.</text>
</comment>
<evidence type="ECO:0000313" key="3">
    <source>
        <dbReference type="EMBL" id="RMC35585.1"/>
    </source>
</evidence>
<dbReference type="RefSeq" id="WP_122112208.1">
    <property type="nucleotide sequence ID" value="NZ_QOKZ01000003.1"/>
</dbReference>
<dbReference type="AlphaFoldDB" id="A0A3M0ME09"/>
<dbReference type="PANTHER" id="PTHR34580">
    <property type="match status" value="1"/>
</dbReference>
<proteinExistence type="predicted"/>
<evidence type="ECO:0000313" key="4">
    <source>
        <dbReference type="Proteomes" id="UP000273516"/>
    </source>
</evidence>
<dbReference type="Gene3D" id="1.10.10.10">
    <property type="entry name" value="Winged helix-like DNA-binding domain superfamily/Winged helix DNA-binding domain"/>
    <property type="match status" value="1"/>
</dbReference>
<dbReference type="InterPro" id="IPR051534">
    <property type="entry name" value="CBASS_pafABC_assoc_protein"/>
</dbReference>
<dbReference type="InterPro" id="IPR026881">
    <property type="entry name" value="WYL_dom"/>
</dbReference>
<dbReference type="InterPro" id="IPR036388">
    <property type="entry name" value="WH-like_DNA-bd_sf"/>
</dbReference>
<accession>A0A3M0ME09</accession>
<dbReference type="Pfam" id="PF08279">
    <property type="entry name" value="HTH_11"/>
    <property type="match status" value="1"/>
</dbReference>
<evidence type="ECO:0000259" key="2">
    <source>
        <dbReference type="Pfam" id="PF13280"/>
    </source>
</evidence>
<organism evidence="3 4">
    <name type="scientific">Paracoccus alkanivorans</name>
    <dbReference type="NCBI Taxonomy" id="2116655"/>
    <lineage>
        <taxon>Bacteria</taxon>
        <taxon>Pseudomonadati</taxon>
        <taxon>Pseudomonadota</taxon>
        <taxon>Alphaproteobacteria</taxon>
        <taxon>Rhodobacterales</taxon>
        <taxon>Paracoccaceae</taxon>
        <taxon>Paracoccus</taxon>
    </lineage>
</organism>
<dbReference type="OrthoDB" id="9807255at2"/>
<dbReference type="EMBL" id="QOKZ01000003">
    <property type="protein sequence ID" value="RMC35585.1"/>
    <property type="molecule type" value="Genomic_DNA"/>
</dbReference>
<dbReference type="SUPFAM" id="SSF46785">
    <property type="entry name" value="Winged helix' DNA-binding domain"/>
    <property type="match status" value="1"/>
</dbReference>
<dbReference type="Pfam" id="PF13280">
    <property type="entry name" value="WYL"/>
    <property type="match status" value="1"/>
</dbReference>
<dbReference type="InterPro" id="IPR013196">
    <property type="entry name" value="HTH_11"/>
</dbReference>